<dbReference type="GeneID" id="95594044"/>
<dbReference type="SUPFAM" id="SSF51004">
    <property type="entry name" value="C-terminal (heme d1) domain of cytochrome cd1-nitrite reductase"/>
    <property type="match status" value="1"/>
</dbReference>
<feature type="region of interest" description="Disordered" evidence="1">
    <location>
        <begin position="465"/>
        <end position="538"/>
    </location>
</feature>
<evidence type="ECO:0000256" key="1">
    <source>
        <dbReference type="SAM" id="MobiDB-lite"/>
    </source>
</evidence>
<sequence length="582" mass="57026">MTPRHPLTPGRAGAASAALALVLASAATGSPVSAAGGEGADVPQGTVAYRSVARFATAGKPRDLLLHPESKKLYVGSDDLPETADVNESGLHVLDPADGKVRSTVGQAPGPTGTLGRRAVRQLLAPLPGDGAVFLYPLRGIGSAKDGDAAAAGAWVPGAAVTHATAGLTPSTVLVAQGPVLSEVDIATAAVKRSVTLEGGDGFAVDAARGTVWFTDIGNRRMYRIDAATFQVAATVELPAGEGFGGFTEVDPETGAVWVGLDSAVVVHDATGKRLGTLRGTGTDMPRAAVFDATTHEAFVVWQDAGDTSQPGSDNDGALTVHRTRDLQEAVKPVVLPGTHVQSGSAAVAVEPGGAAVFVSDPVAARIIRLERSTSPRVTRGPADRSVTAGTEVSLTAEAEGTPRPTVAWQVSTDAGRTWQAVAGATSPTYTFTAALSDSGRRYRAEFANEAGVGRSAAATLTVTIPHTTTGGSGDGGSATTGGTGGTGSTGSAGSAAGGSDGGSGGAGDSGGTSGASGTSGTPGSGGGGSAGATVGGGDHSAPGGGALASTGVSVASLAGSAVVLTAAGWALMRRARQRSTG</sequence>
<dbReference type="InterPro" id="IPR007110">
    <property type="entry name" value="Ig-like_dom"/>
</dbReference>
<feature type="signal peptide" evidence="3">
    <location>
        <begin position="1"/>
        <end position="34"/>
    </location>
</feature>
<dbReference type="InterPro" id="IPR036179">
    <property type="entry name" value="Ig-like_dom_sf"/>
</dbReference>
<organism evidence="5 6">
    <name type="scientific">Streptomyces nojiriensis</name>
    <dbReference type="NCBI Taxonomy" id="66374"/>
    <lineage>
        <taxon>Bacteria</taxon>
        <taxon>Bacillati</taxon>
        <taxon>Actinomycetota</taxon>
        <taxon>Actinomycetes</taxon>
        <taxon>Kitasatosporales</taxon>
        <taxon>Streptomycetaceae</taxon>
        <taxon>Streptomyces</taxon>
    </lineage>
</organism>
<evidence type="ECO:0000313" key="6">
    <source>
        <dbReference type="Proteomes" id="UP000613974"/>
    </source>
</evidence>
<keyword evidence="6" id="KW-1185">Reference proteome</keyword>
<dbReference type="InterPro" id="IPR013783">
    <property type="entry name" value="Ig-like_fold"/>
</dbReference>
<dbReference type="Gene3D" id="2.130.10.10">
    <property type="entry name" value="YVTN repeat-like/Quinoprotein amine dehydrogenase"/>
    <property type="match status" value="1"/>
</dbReference>
<evidence type="ECO:0000256" key="2">
    <source>
        <dbReference type="SAM" id="Phobius"/>
    </source>
</evidence>
<evidence type="ECO:0000313" key="5">
    <source>
        <dbReference type="EMBL" id="GHI67711.1"/>
    </source>
</evidence>
<dbReference type="Gene3D" id="2.60.40.10">
    <property type="entry name" value="Immunoglobulins"/>
    <property type="match status" value="1"/>
</dbReference>
<proteinExistence type="predicted"/>
<feature type="compositionally biased region" description="Gly residues" evidence="1">
    <location>
        <begin position="471"/>
        <end position="515"/>
    </location>
</feature>
<comment type="caution">
    <text evidence="5">The sequence shown here is derived from an EMBL/GenBank/DDBJ whole genome shotgun (WGS) entry which is preliminary data.</text>
</comment>
<dbReference type="PROSITE" id="PS50835">
    <property type="entry name" value="IG_LIKE"/>
    <property type="match status" value="1"/>
</dbReference>
<dbReference type="InterPro" id="IPR011048">
    <property type="entry name" value="Haem_d1_sf"/>
</dbReference>
<reference evidence="6" key="1">
    <citation type="submission" date="2023-07" db="EMBL/GenBank/DDBJ databases">
        <title>Whole genome shotgun sequence of Streptomyces nojiriensis NBRC 13794.</title>
        <authorList>
            <person name="Komaki H."/>
            <person name="Tamura T."/>
        </authorList>
    </citation>
    <scope>NUCLEOTIDE SEQUENCE [LARGE SCALE GENOMIC DNA]</scope>
    <source>
        <strain evidence="6">NBRC 13794</strain>
    </source>
</reference>
<feature type="chain" id="PRO_5046220470" description="Ig-like domain-containing protein" evidence="3">
    <location>
        <begin position="35"/>
        <end position="582"/>
    </location>
</feature>
<evidence type="ECO:0000256" key="3">
    <source>
        <dbReference type="SAM" id="SignalP"/>
    </source>
</evidence>
<keyword evidence="2" id="KW-0472">Membrane</keyword>
<dbReference type="InterPro" id="IPR015943">
    <property type="entry name" value="WD40/YVTN_repeat-like_dom_sf"/>
</dbReference>
<keyword evidence="2" id="KW-1133">Transmembrane helix</keyword>
<feature type="compositionally biased region" description="Gly residues" evidence="1">
    <location>
        <begin position="521"/>
        <end position="538"/>
    </location>
</feature>
<dbReference type="Proteomes" id="UP000613974">
    <property type="component" value="Unassembled WGS sequence"/>
</dbReference>
<name>A0ABQ3SHW0_9ACTN</name>
<evidence type="ECO:0000259" key="4">
    <source>
        <dbReference type="PROSITE" id="PS50835"/>
    </source>
</evidence>
<gene>
    <name evidence="5" type="ORF">Snoj_16290</name>
</gene>
<keyword evidence="2" id="KW-0812">Transmembrane</keyword>
<protein>
    <recommendedName>
        <fullName evidence="4">Ig-like domain-containing protein</fullName>
    </recommendedName>
</protein>
<feature type="transmembrane region" description="Helical" evidence="2">
    <location>
        <begin position="553"/>
        <end position="573"/>
    </location>
</feature>
<keyword evidence="3" id="KW-0732">Signal</keyword>
<dbReference type="RefSeq" id="WP_189741485.1">
    <property type="nucleotide sequence ID" value="NZ_BMRL01000010.1"/>
</dbReference>
<feature type="domain" description="Ig-like" evidence="4">
    <location>
        <begin position="376"/>
        <end position="462"/>
    </location>
</feature>
<accession>A0ABQ3SHW0</accession>
<dbReference type="SUPFAM" id="SSF48726">
    <property type="entry name" value="Immunoglobulin"/>
    <property type="match status" value="1"/>
</dbReference>
<dbReference type="EMBL" id="BNEC01000003">
    <property type="protein sequence ID" value="GHI67711.1"/>
    <property type="molecule type" value="Genomic_DNA"/>
</dbReference>